<evidence type="ECO:0000313" key="1">
    <source>
        <dbReference type="EMBL" id="OGZ43185.1"/>
    </source>
</evidence>
<dbReference type="Proteomes" id="UP000177480">
    <property type="component" value="Unassembled WGS sequence"/>
</dbReference>
<evidence type="ECO:0000313" key="2">
    <source>
        <dbReference type="Proteomes" id="UP000177480"/>
    </source>
</evidence>
<organism evidence="1 2">
    <name type="scientific">Candidatus Ryanbacteria bacterium RIFCSPHIGHO2_01_FULL_45_22</name>
    <dbReference type="NCBI Taxonomy" id="1802114"/>
    <lineage>
        <taxon>Bacteria</taxon>
        <taxon>Candidatus Ryaniibacteriota</taxon>
    </lineage>
</organism>
<dbReference type="EMBL" id="MHNK01000019">
    <property type="protein sequence ID" value="OGZ43185.1"/>
    <property type="molecule type" value="Genomic_DNA"/>
</dbReference>
<dbReference type="AlphaFoldDB" id="A0A1G2FYN8"/>
<name>A0A1G2FYN8_9BACT</name>
<protein>
    <submittedName>
        <fullName evidence="1">Uncharacterized protein</fullName>
    </submittedName>
</protein>
<proteinExistence type="predicted"/>
<gene>
    <name evidence="1" type="ORF">A2719_00600</name>
</gene>
<accession>A0A1G2FYN8</accession>
<sequence length="90" mass="10116">MTHIQQDESFVIGLVGKKMIIRTTGIILIGQITAVCILSNGKIVFYTTIPYLGGETIKSIQYGHLPNSEVVGWVIYTQTHRYDDFDIDIL</sequence>
<reference evidence="1 2" key="1">
    <citation type="journal article" date="2016" name="Nat. Commun.">
        <title>Thousands of microbial genomes shed light on interconnected biogeochemical processes in an aquifer system.</title>
        <authorList>
            <person name="Anantharaman K."/>
            <person name="Brown C.T."/>
            <person name="Hug L.A."/>
            <person name="Sharon I."/>
            <person name="Castelle C.J."/>
            <person name="Probst A.J."/>
            <person name="Thomas B.C."/>
            <person name="Singh A."/>
            <person name="Wilkins M.J."/>
            <person name="Karaoz U."/>
            <person name="Brodie E.L."/>
            <person name="Williams K.H."/>
            <person name="Hubbard S.S."/>
            <person name="Banfield J.F."/>
        </authorList>
    </citation>
    <scope>NUCLEOTIDE SEQUENCE [LARGE SCALE GENOMIC DNA]</scope>
</reference>
<dbReference type="STRING" id="1802114.A2719_00600"/>
<comment type="caution">
    <text evidence="1">The sequence shown here is derived from an EMBL/GenBank/DDBJ whole genome shotgun (WGS) entry which is preliminary data.</text>
</comment>